<keyword evidence="3" id="KW-0238">DNA-binding</keyword>
<keyword evidence="7" id="KW-1185">Reference proteome</keyword>
<dbReference type="AlphaFoldDB" id="A0A9X3CP43"/>
<keyword evidence="4" id="KW-0804">Transcription</keyword>
<dbReference type="InterPro" id="IPR005119">
    <property type="entry name" value="LysR_subst-bd"/>
</dbReference>
<evidence type="ECO:0000256" key="2">
    <source>
        <dbReference type="ARBA" id="ARBA00023015"/>
    </source>
</evidence>
<dbReference type="Gene3D" id="1.10.10.10">
    <property type="entry name" value="Winged helix-like DNA-binding domain superfamily/Winged helix DNA-binding domain"/>
    <property type="match status" value="1"/>
</dbReference>
<dbReference type="InterPro" id="IPR050389">
    <property type="entry name" value="LysR-type_TF"/>
</dbReference>
<dbReference type="Gene3D" id="3.40.190.10">
    <property type="entry name" value="Periplasmic binding protein-like II"/>
    <property type="match status" value="2"/>
</dbReference>
<dbReference type="InterPro" id="IPR036390">
    <property type="entry name" value="WH_DNA-bd_sf"/>
</dbReference>
<evidence type="ECO:0000256" key="1">
    <source>
        <dbReference type="ARBA" id="ARBA00009437"/>
    </source>
</evidence>
<dbReference type="GO" id="GO:0003700">
    <property type="term" value="F:DNA-binding transcription factor activity"/>
    <property type="evidence" value="ECO:0007669"/>
    <property type="project" value="InterPro"/>
</dbReference>
<dbReference type="SUPFAM" id="SSF46785">
    <property type="entry name" value="Winged helix' DNA-binding domain"/>
    <property type="match status" value="1"/>
</dbReference>
<dbReference type="InterPro" id="IPR000847">
    <property type="entry name" value="LysR_HTH_N"/>
</dbReference>
<dbReference type="CDD" id="cd08417">
    <property type="entry name" value="PBP2_Nitroaromatics_like"/>
    <property type="match status" value="1"/>
</dbReference>
<evidence type="ECO:0000256" key="4">
    <source>
        <dbReference type="ARBA" id="ARBA00023163"/>
    </source>
</evidence>
<dbReference type="RefSeq" id="WP_265675490.1">
    <property type="nucleotide sequence ID" value="NZ_JAKRRY010000016.1"/>
</dbReference>
<name>A0A9X3CP43_9VIBR</name>
<proteinExistence type="inferred from homology"/>
<keyword evidence="2" id="KW-0805">Transcription regulation</keyword>
<dbReference type="Pfam" id="PF00126">
    <property type="entry name" value="HTH_1"/>
    <property type="match status" value="1"/>
</dbReference>
<dbReference type="EMBL" id="JAKRRY010000016">
    <property type="protein sequence ID" value="MCW8346953.1"/>
    <property type="molecule type" value="Genomic_DNA"/>
</dbReference>
<gene>
    <name evidence="6" type="ORF">MD535_13190</name>
</gene>
<dbReference type="Pfam" id="PF03466">
    <property type="entry name" value="LysR_substrate"/>
    <property type="match status" value="1"/>
</dbReference>
<comment type="similarity">
    <text evidence="1">Belongs to the LysR transcriptional regulatory family.</text>
</comment>
<dbReference type="PROSITE" id="PS50931">
    <property type="entry name" value="HTH_LYSR"/>
    <property type="match status" value="1"/>
</dbReference>
<dbReference type="InterPro" id="IPR037402">
    <property type="entry name" value="YidZ_PBP2"/>
</dbReference>
<evidence type="ECO:0000259" key="5">
    <source>
        <dbReference type="PROSITE" id="PS50931"/>
    </source>
</evidence>
<evidence type="ECO:0000256" key="3">
    <source>
        <dbReference type="ARBA" id="ARBA00023125"/>
    </source>
</evidence>
<comment type="caution">
    <text evidence="6">The sequence shown here is derived from an EMBL/GenBank/DDBJ whole genome shotgun (WGS) entry which is preliminary data.</text>
</comment>
<organism evidence="6 7">
    <name type="scientific">Vibrio qingdaonensis</name>
    <dbReference type="NCBI Taxonomy" id="2829491"/>
    <lineage>
        <taxon>Bacteria</taxon>
        <taxon>Pseudomonadati</taxon>
        <taxon>Pseudomonadota</taxon>
        <taxon>Gammaproteobacteria</taxon>
        <taxon>Vibrionales</taxon>
        <taxon>Vibrionaceae</taxon>
        <taxon>Vibrio</taxon>
    </lineage>
</organism>
<dbReference type="PANTHER" id="PTHR30118:SF12">
    <property type="entry name" value="TRANSCRIPTIONAL REGULATOR LYSR FAMILY"/>
    <property type="match status" value="1"/>
</dbReference>
<feature type="domain" description="HTH lysR-type" evidence="5">
    <location>
        <begin position="9"/>
        <end position="66"/>
    </location>
</feature>
<dbReference type="Proteomes" id="UP001155587">
    <property type="component" value="Unassembled WGS sequence"/>
</dbReference>
<sequence>MDFDGLSRVSFKHLTALHVMLDTNSVTKSAEILSVTPSSVSKTIAQLREILRDELFYRDGTQLTPTRYALKIAPLVHSMLASMNGLLNQTNFIPNRFEGRFSLSMRESTFELFAKPLAHLTNDCIPNGKLNILTKAKYGFDALMSGQVDFIILPHDVSQSPTNMKDLIWEPILEDEFVCLMSPTHPLANQELTIEAYLDSQHVGITDSELNRPYFEQTLRQTHRARDVKVMLPDFGSAAILCHQSDLLFTCSKKWADVAMQAKGLVAKPAPFDYGRLGYSLVWNKASINDHSIQWLCNYLRGLIDNNVGRS</sequence>
<evidence type="ECO:0000313" key="7">
    <source>
        <dbReference type="Proteomes" id="UP001155587"/>
    </source>
</evidence>
<dbReference type="InterPro" id="IPR036388">
    <property type="entry name" value="WH-like_DNA-bd_sf"/>
</dbReference>
<dbReference type="PANTHER" id="PTHR30118">
    <property type="entry name" value="HTH-TYPE TRANSCRIPTIONAL REGULATOR LEUO-RELATED"/>
    <property type="match status" value="1"/>
</dbReference>
<protein>
    <submittedName>
        <fullName evidence="6">LysR family transcriptional regulator</fullName>
    </submittedName>
</protein>
<reference evidence="6" key="1">
    <citation type="submission" date="2022-02" db="EMBL/GenBank/DDBJ databases">
        <title>Vibrio sp. nov, a new bacterium isolated from seawater.</title>
        <authorList>
            <person name="Yuan Y."/>
        </authorList>
    </citation>
    <scope>NUCLEOTIDE SEQUENCE</scope>
    <source>
        <strain evidence="6">ZSDZ65</strain>
    </source>
</reference>
<dbReference type="GO" id="GO:0003677">
    <property type="term" value="F:DNA binding"/>
    <property type="evidence" value="ECO:0007669"/>
    <property type="project" value="UniProtKB-KW"/>
</dbReference>
<accession>A0A9X3CP43</accession>
<evidence type="ECO:0000313" key="6">
    <source>
        <dbReference type="EMBL" id="MCW8346953.1"/>
    </source>
</evidence>
<dbReference type="SUPFAM" id="SSF53850">
    <property type="entry name" value="Periplasmic binding protein-like II"/>
    <property type="match status" value="1"/>
</dbReference>